<reference evidence="3 4" key="1">
    <citation type="submission" date="2019-02" db="EMBL/GenBank/DDBJ databases">
        <title>Deep-cultivation of Planctomycetes and their phenomic and genomic characterization uncovers novel biology.</title>
        <authorList>
            <person name="Wiegand S."/>
            <person name="Jogler M."/>
            <person name="Boedeker C."/>
            <person name="Pinto D."/>
            <person name="Vollmers J."/>
            <person name="Rivas-Marin E."/>
            <person name="Kohn T."/>
            <person name="Peeters S.H."/>
            <person name="Heuer A."/>
            <person name="Rast P."/>
            <person name="Oberbeckmann S."/>
            <person name="Bunk B."/>
            <person name="Jeske O."/>
            <person name="Meyerdierks A."/>
            <person name="Storesund J.E."/>
            <person name="Kallscheuer N."/>
            <person name="Luecker S."/>
            <person name="Lage O.M."/>
            <person name="Pohl T."/>
            <person name="Merkel B.J."/>
            <person name="Hornburger P."/>
            <person name="Mueller R.-W."/>
            <person name="Bruemmer F."/>
            <person name="Labrenz M."/>
            <person name="Spormann A.M."/>
            <person name="Op Den Camp H."/>
            <person name="Overmann J."/>
            <person name="Amann R."/>
            <person name="Jetten M.S.M."/>
            <person name="Mascher T."/>
            <person name="Medema M.H."/>
            <person name="Devos D.P."/>
            <person name="Kaster A.-K."/>
            <person name="Ovreas L."/>
            <person name="Rohde M."/>
            <person name="Galperin M.Y."/>
            <person name="Jogler C."/>
        </authorList>
    </citation>
    <scope>NUCLEOTIDE SEQUENCE [LARGE SCALE GENOMIC DNA]</scope>
    <source>
        <strain evidence="3 4">Pla52n</strain>
    </source>
</reference>
<dbReference type="AlphaFoldDB" id="A0A5C6B189"/>
<protein>
    <submittedName>
        <fullName evidence="3">TadE-like protein</fullName>
    </submittedName>
</protein>
<dbReference type="OrthoDB" id="267534at2"/>
<keyword evidence="4" id="KW-1185">Reference proteome</keyword>
<dbReference type="Proteomes" id="UP000320176">
    <property type="component" value="Unassembled WGS sequence"/>
</dbReference>
<comment type="caution">
    <text evidence="3">The sequence shown here is derived from an EMBL/GenBank/DDBJ whole genome shotgun (WGS) entry which is preliminary data.</text>
</comment>
<feature type="domain" description="TadE-like" evidence="2">
    <location>
        <begin position="28"/>
        <end position="69"/>
    </location>
</feature>
<evidence type="ECO:0000259" key="2">
    <source>
        <dbReference type="Pfam" id="PF07811"/>
    </source>
</evidence>
<evidence type="ECO:0000313" key="3">
    <source>
        <dbReference type="EMBL" id="TWU05638.1"/>
    </source>
</evidence>
<feature type="compositionally biased region" description="Basic residues" evidence="1">
    <location>
        <begin position="9"/>
        <end position="23"/>
    </location>
</feature>
<gene>
    <name evidence="3" type="ORF">Pla52n_13530</name>
</gene>
<dbReference type="EMBL" id="SJPN01000002">
    <property type="protein sequence ID" value="TWU05638.1"/>
    <property type="molecule type" value="Genomic_DNA"/>
</dbReference>
<organism evidence="3 4">
    <name type="scientific">Stieleria varia</name>
    <dbReference type="NCBI Taxonomy" id="2528005"/>
    <lineage>
        <taxon>Bacteria</taxon>
        <taxon>Pseudomonadati</taxon>
        <taxon>Planctomycetota</taxon>
        <taxon>Planctomycetia</taxon>
        <taxon>Pirellulales</taxon>
        <taxon>Pirellulaceae</taxon>
        <taxon>Stieleria</taxon>
    </lineage>
</organism>
<name>A0A5C6B189_9BACT</name>
<accession>A0A5C6B189</accession>
<sequence length="159" mass="17575">MPITMFTRTSKRHKHHSAKGRRRDRRAAATVEFAFCLPALVMLTIGTIDICSMLFLKESIKLAAYEGARRGVNRGRTNAEVVQRVEQFLAERDIQFTPGAAVTFSNPDFTSAATLDNVTTTVTVPCAGNLLIPSAMFSDMMMSADVTLRKEYQNLDTGP</sequence>
<evidence type="ECO:0000313" key="4">
    <source>
        <dbReference type="Proteomes" id="UP000320176"/>
    </source>
</evidence>
<proteinExistence type="predicted"/>
<dbReference type="InterPro" id="IPR012495">
    <property type="entry name" value="TadE-like_dom"/>
</dbReference>
<dbReference type="Pfam" id="PF07811">
    <property type="entry name" value="TadE"/>
    <property type="match status" value="1"/>
</dbReference>
<feature type="region of interest" description="Disordered" evidence="1">
    <location>
        <begin position="1"/>
        <end position="23"/>
    </location>
</feature>
<evidence type="ECO:0000256" key="1">
    <source>
        <dbReference type="SAM" id="MobiDB-lite"/>
    </source>
</evidence>